<feature type="domain" description="Phospholipase C/D" evidence="2">
    <location>
        <begin position="47"/>
        <end position="206"/>
    </location>
</feature>
<organism evidence="3 4">
    <name type="scientific">Mucilaginibacter yixingensis</name>
    <dbReference type="NCBI Taxonomy" id="1295612"/>
    <lineage>
        <taxon>Bacteria</taxon>
        <taxon>Pseudomonadati</taxon>
        <taxon>Bacteroidota</taxon>
        <taxon>Sphingobacteriia</taxon>
        <taxon>Sphingobacteriales</taxon>
        <taxon>Sphingobacteriaceae</taxon>
        <taxon>Mucilaginibacter</taxon>
    </lineage>
</organism>
<dbReference type="AlphaFoldDB" id="A0A2T5J581"/>
<evidence type="ECO:0000259" key="2">
    <source>
        <dbReference type="Pfam" id="PF00882"/>
    </source>
</evidence>
<keyword evidence="1" id="KW-0732">Signal</keyword>
<keyword evidence="4" id="KW-1185">Reference proteome</keyword>
<evidence type="ECO:0000313" key="3">
    <source>
        <dbReference type="EMBL" id="PTQ92943.1"/>
    </source>
</evidence>
<dbReference type="RefSeq" id="WP_107831284.1">
    <property type="nucleotide sequence ID" value="NZ_CP160205.1"/>
</dbReference>
<name>A0A2T5J581_9SPHI</name>
<dbReference type="OrthoDB" id="648959at2"/>
<feature type="signal peptide" evidence="1">
    <location>
        <begin position="1"/>
        <end position="23"/>
    </location>
</feature>
<dbReference type="Pfam" id="PF00882">
    <property type="entry name" value="Zn_dep_PLPC"/>
    <property type="match status" value="1"/>
</dbReference>
<proteinExistence type="predicted"/>
<evidence type="ECO:0000313" key="4">
    <source>
        <dbReference type="Proteomes" id="UP000244168"/>
    </source>
</evidence>
<gene>
    <name evidence="3" type="ORF">C8P68_11074</name>
</gene>
<dbReference type="InterPro" id="IPR029002">
    <property type="entry name" value="PLPC/GPLD1"/>
</dbReference>
<reference evidence="3 4" key="1">
    <citation type="submission" date="2018-04" db="EMBL/GenBank/DDBJ databases">
        <title>Genomic Encyclopedia of Archaeal and Bacterial Type Strains, Phase II (KMG-II): from individual species to whole genera.</title>
        <authorList>
            <person name="Goeker M."/>
        </authorList>
    </citation>
    <scope>NUCLEOTIDE SEQUENCE [LARGE SCALE GENOMIC DNA]</scope>
    <source>
        <strain evidence="3 4">DSM 26809</strain>
    </source>
</reference>
<sequence length="404" mass="45890">MGKYRQCLLSVLLCLVFVSPVRAFSILAHEAIIDAGWQDHIKPLLLKKYPQSTENDLQVAQSYAYGGSLVADMGYIPGGSPYFTNLLHYVRSGDMVMALLNEAHDVNEYAFAIGALSHYVADKYGHALATNPSVAILYPKLKKKFGDVVTYDNDHSSHSCMEFAYDVIQTVKGNYASTAYHNFIGFNIATPVLSRAFQKVYGQQLDDVFPKFDSAINTFRWGVRSLFPELARTAWRSDEEGIRQSREHITRETFCYQMPRKAFDKQYGKEYTHVGIGAKSLAMFIEAMPKIGPFKKLQFRYPGVKCEELYLKSMDSILINYATLMQKAGDNNLKLQNINFDTGNRSAFKEYALADKSYHEWMERLKKANRNLPDDAIRSNIMAFYKITGNKNEISPNLIALVKQ</sequence>
<accession>A0A2T5J581</accession>
<dbReference type="Proteomes" id="UP000244168">
    <property type="component" value="Unassembled WGS sequence"/>
</dbReference>
<comment type="caution">
    <text evidence="3">The sequence shown here is derived from an EMBL/GenBank/DDBJ whole genome shotgun (WGS) entry which is preliminary data.</text>
</comment>
<feature type="chain" id="PRO_5015574788" evidence="1">
    <location>
        <begin position="24"/>
        <end position="404"/>
    </location>
</feature>
<protein>
    <submittedName>
        <fullName evidence="3">Zinc dependent phospholipase C</fullName>
    </submittedName>
</protein>
<evidence type="ECO:0000256" key="1">
    <source>
        <dbReference type="SAM" id="SignalP"/>
    </source>
</evidence>
<dbReference type="EMBL" id="QAOQ01000010">
    <property type="protein sequence ID" value="PTQ92943.1"/>
    <property type="molecule type" value="Genomic_DNA"/>
</dbReference>